<dbReference type="Proteomes" id="UP001589693">
    <property type="component" value="Unassembled WGS sequence"/>
</dbReference>
<dbReference type="RefSeq" id="WP_377858943.1">
    <property type="nucleotide sequence ID" value="NZ_JBHLZU010000026.1"/>
</dbReference>
<evidence type="ECO:0000313" key="3">
    <source>
        <dbReference type="Proteomes" id="UP001589693"/>
    </source>
</evidence>
<sequence>MTSLMRRAAVTAAVVGAAVATPVVTAGTALAANAPSCVFITAEPVGWVTQTYHLHNSCKTTYKVQAWFTGGASSPCLTLKPNTMSAGFKIFREYDFRFIEKGCARP</sequence>
<accession>A0ABV6A7L7</accession>
<keyword evidence="3" id="KW-1185">Reference proteome</keyword>
<organism evidence="2 3">
    <name type="scientific">Allokutzneria oryzae</name>
    <dbReference type="NCBI Taxonomy" id="1378989"/>
    <lineage>
        <taxon>Bacteria</taxon>
        <taxon>Bacillati</taxon>
        <taxon>Actinomycetota</taxon>
        <taxon>Actinomycetes</taxon>
        <taxon>Pseudonocardiales</taxon>
        <taxon>Pseudonocardiaceae</taxon>
        <taxon>Allokutzneria</taxon>
    </lineage>
</organism>
<dbReference type="InterPro" id="IPR036379">
    <property type="entry name" value="A-amylase_inhib_sf"/>
</dbReference>
<dbReference type="EMBL" id="JBHLZU010000026">
    <property type="protein sequence ID" value="MFB9907921.1"/>
    <property type="molecule type" value="Genomic_DNA"/>
</dbReference>
<gene>
    <name evidence="2" type="ORF">ACFFQA_28640</name>
</gene>
<evidence type="ECO:0000256" key="1">
    <source>
        <dbReference type="SAM" id="SignalP"/>
    </source>
</evidence>
<dbReference type="Gene3D" id="2.60.40.20">
    <property type="entry name" value="Alpha-amylase inhibitor"/>
    <property type="match status" value="1"/>
</dbReference>
<feature type="chain" id="PRO_5045887327" description="Secreted protein" evidence="1">
    <location>
        <begin position="32"/>
        <end position="106"/>
    </location>
</feature>
<evidence type="ECO:0008006" key="4">
    <source>
        <dbReference type="Google" id="ProtNLM"/>
    </source>
</evidence>
<feature type="signal peptide" evidence="1">
    <location>
        <begin position="1"/>
        <end position="31"/>
    </location>
</feature>
<proteinExistence type="predicted"/>
<dbReference type="SUPFAM" id="SSF49498">
    <property type="entry name" value="alpha-Amylase inhibitor tendamistat"/>
    <property type="match status" value="1"/>
</dbReference>
<comment type="caution">
    <text evidence="2">The sequence shown here is derived from an EMBL/GenBank/DDBJ whole genome shotgun (WGS) entry which is preliminary data.</text>
</comment>
<name>A0ABV6A7L7_9PSEU</name>
<evidence type="ECO:0000313" key="2">
    <source>
        <dbReference type="EMBL" id="MFB9907921.1"/>
    </source>
</evidence>
<protein>
    <recommendedName>
        <fullName evidence="4">Secreted protein</fullName>
    </recommendedName>
</protein>
<reference evidence="2 3" key="1">
    <citation type="submission" date="2024-09" db="EMBL/GenBank/DDBJ databases">
        <authorList>
            <person name="Sun Q."/>
            <person name="Mori K."/>
        </authorList>
    </citation>
    <scope>NUCLEOTIDE SEQUENCE [LARGE SCALE GENOMIC DNA]</scope>
    <source>
        <strain evidence="2 3">TBRC 7907</strain>
    </source>
</reference>
<keyword evidence="1" id="KW-0732">Signal</keyword>